<evidence type="ECO:0000313" key="4">
    <source>
        <dbReference type="EMBL" id="TSC93721.1"/>
    </source>
</evidence>
<evidence type="ECO:0000256" key="1">
    <source>
        <dbReference type="ARBA" id="ARBA00022763"/>
    </source>
</evidence>
<evidence type="ECO:0000259" key="3">
    <source>
        <dbReference type="SMART" id="SM00532"/>
    </source>
</evidence>
<dbReference type="InterPro" id="IPR013840">
    <property type="entry name" value="DNAligase_N"/>
</dbReference>
<comment type="caution">
    <text evidence="4">The sequence shown here is derived from an EMBL/GenBank/DDBJ whole genome shotgun (WGS) entry which is preliminary data.</text>
</comment>
<dbReference type="CDD" id="cd00114">
    <property type="entry name" value="LIGANc"/>
    <property type="match status" value="1"/>
</dbReference>
<dbReference type="Gene3D" id="3.30.470.30">
    <property type="entry name" value="DNA ligase/mRNA capping enzyme"/>
    <property type="match status" value="1"/>
</dbReference>
<organism evidence="4 5">
    <name type="scientific">Candidatus Berkelbacteria bacterium Athens1014_28</name>
    <dbReference type="NCBI Taxonomy" id="2017145"/>
    <lineage>
        <taxon>Bacteria</taxon>
        <taxon>Candidatus Berkelbacteria</taxon>
    </lineage>
</organism>
<dbReference type="GO" id="GO:0005829">
    <property type="term" value="C:cytosol"/>
    <property type="evidence" value="ECO:0007669"/>
    <property type="project" value="TreeGrafter"/>
</dbReference>
<feature type="non-terminal residue" evidence="4">
    <location>
        <position position="295"/>
    </location>
</feature>
<dbReference type="InterPro" id="IPR018239">
    <property type="entry name" value="DNA_ligase_AS"/>
</dbReference>
<keyword evidence="4" id="KW-0436">Ligase</keyword>
<evidence type="ECO:0000313" key="5">
    <source>
        <dbReference type="Proteomes" id="UP000316495"/>
    </source>
</evidence>
<dbReference type="PROSITE" id="PS01055">
    <property type="entry name" value="DNA_LIGASE_N1"/>
    <property type="match status" value="1"/>
</dbReference>
<dbReference type="SMART" id="SM00532">
    <property type="entry name" value="LIGANc"/>
    <property type="match status" value="1"/>
</dbReference>
<keyword evidence="1" id="KW-0227">DNA damage</keyword>
<proteinExistence type="predicted"/>
<keyword evidence="2" id="KW-0234">DNA repair</keyword>
<name>A0A554LLH6_9BACT</name>
<protein>
    <submittedName>
        <fullName evidence="4">DNA ligase (NAD+)</fullName>
    </submittedName>
</protein>
<dbReference type="EMBL" id="VMGN01000031">
    <property type="protein sequence ID" value="TSC93721.1"/>
    <property type="molecule type" value="Genomic_DNA"/>
</dbReference>
<dbReference type="GO" id="GO:0003911">
    <property type="term" value="F:DNA ligase (NAD+) activity"/>
    <property type="evidence" value="ECO:0007669"/>
    <property type="project" value="InterPro"/>
</dbReference>
<sequence length="295" mass="33301">MLSRGEAKKRLVQLRKEIDEHRYLYNTKDAPKISDAAYDSLFHELVKLEEQFPDLIITDSPSQRVGAKPAKEFAKVHHEIKMLSINDVFNFEELQKWEERLFKLGAKPAIEEHGYFVELKMDGLAASLIYENGILSLGSTRGDGVIGEDVTNNLKTIGSIPLSIRHPRSSRGSTNSDLKLSVDSRLRGNDEIENLLCRRGAEGLLKKFEVRGEAFLSTSDFEKLNAEREKSGLAKYANPRNIAAGSIRQLDPKITASRDLDFFVYSVASKLGLQFHHEEHDLAKCLGFKINKNNK</sequence>
<gene>
    <name evidence="4" type="ORF">Athens101428_570</name>
</gene>
<reference evidence="4 5" key="1">
    <citation type="submission" date="2017-07" db="EMBL/GenBank/DDBJ databases">
        <title>Mechanisms for carbon and nitrogen cycling indicate functional differentiation within the Candidate Phyla Radiation.</title>
        <authorList>
            <person name="Danczak R.E."/>
            <person name="Johnston M.D."/>
            <person name="Kenah C."/>
            <person name="Slattery M."/>
            <person name="Wrighton K.C."/>
            <person name="Wilkins M.J."/>
        </authorList>
    </citation>
    <scope>NUCLEOTIDE SEQUENCE [LARGE SCALE GENOMIC DNA]</scope>
    <source>
        <strain evidence="4">Athens1014_28</strain>
    </source>
</reference>
<dbReference type="GO" id="GO:0006281">
    <property type="term" value="P:DNA repair"/>
    <property type="evidence" value="ECO:0007669"/>
    <property type="project" value="UniProtKB-KW"/>
</dbReference>
<dbReference type="Gene3D" id="1.10.287.610">
    <property type="entry name" value="Helix hairpin bin"/>
    <property type="match status" value="1"/>
</dbReference>
<dbReference type="InterPro" id="IPR013839">
    <property type="entry name" value="DNAligase_adenylation"/>
</dbReference>
<dbReference type="AlphaFoldDB" id="A0A554LLH6"/>
<dbReference type="Pfam" id="PF01653">
    <property type="entry name" value="DNA_ligase_aden"/>
    <property type="match status" value="2"/>
</dbReference>
<dbReference type="SUPFAM" id="SSF56091">
    <property type="entry name" value="DNA ligase/mRNA capping enzyme, catalytic domain"/>
    <property type="match status" value="1"/>
</dbReference>
<dbReference type="GO" id="GO:0046872">
    <property type="term" value="F:metal ion binding"/>
    <property type="evidence" value="ECO:0007669"/>
    <property type="project" value="UniProtKB-KW"/>
</dbReference>
<dbReference type="PANTHER" id="PTHR23389:SF9">
    <property type="entry name" value="DNA LIGASE"/>
    <property type="match status" value="1"/>
</dbReference>
<dbReference type="Proteomes" id="UP000316495">
    <property type="component" value="Unassembled WGS sequence"/>
</dbReference>
<evidence type="ECO:0000256" key="2">
    <source>
        <dbReference type="ARBA" id="ARBA00023204"/>
    </source>
</evidence>
<accession>A0A554LLH6</accession>
<feature type="domain" description="NAD-dependent DNA ligase N-terminal" evidence="3">
    <location>
        <begin position="6"/>
        <end position="294"/>
    </location>
</feature>
<dbReference type="PANTHER" id="PTHR23389">
    <property type="entry name" value="CHROMOSOME TRANSMISSION FIDELITY FACTOR 18"/>
    <property type="match status" value="1"/>
</dbReference>